<dbReference type="EMBL" id="CP012117">
    <property type="protein sequence ID" value="ANP27099.1"/>
    <property type="molecule type" value="Genomic_DNA"/>
</dbReference>
<evidence type="ECO:0000256" key="7">
    <source>
        <dbReference type="PROSITE-ProRule" id="PRU01091"/>
    </source>
</evidence>
<evidence type="ECO:0000256" key="2">
    <source>
        <dbReference type="ARBA" id="ARBA00023012"/>
    </source>
</evidence>
<feature type="region of interest" description="Disordered" evidence="8">
    <location>
        <begin position="1"/>
        <end position="24"/>
    </location>
</feature>
<evidence type="ECO:0000259" key="9">
    <source>
        <dbReference type="PROSITE" id="PS50110"/>
    </source>
</evidence>
<dbReference type="Gene3D" id="1.10.10.10">
    <property type="entry name" value="Winged helix-like DNA-binding domain superfamily/Winged helix DNA-binding domain"/>
    <property type="match status" value="1"/>
</dbReference>
<dbReference type="CDD" id="cd00383">
    <property type="entry name" value="trans_reg_C"/>
    <property type="match status" value="1"/>
</dbReference>
<dbReference type="InterPro" id="IPR036388">
    <property type="entry name" value="WH-like_DNA-bd_sf"/>
</dbReference>
<dbReference type="PROSITE" id="PS51755">
    <property type="entry name" value="OMPR_PHOB"/>
    <property type="match status" value="1"/>
</dbReference>
<dbReference type="InterPro" id="IPR001789">
    <property type="entry name" value="Sig_transdc_resp-reg_receiver"/>
</dbReference>
<evidence type="ECO:0000313" key="11">
    <source>
        <dbReference type="EMBL" id="ANP27099.1"/>
    </source>
</evidence>
<evidence type="ECO:0000313" key="12">
    <source>
        <dbReference type="Proteomes" id="UP000092596"/>
    </source>
</evidence>
<evidence type="ECO:0000259" key="10">
    <source>
        <dbReference type="PROSITE" id="PS51755"/>
    </source>
</evidence>
<dbReference type="GO" id="GO:0006355">
    <property type="term" value="P:regulation of DNA-templated transcription"/>
    <property type="evidence" value="ECO:0007669"/>
    <property type="project" value="InterPro"/>
</dbReference>
<evidence type="ECO:0000256" key="4">
    <source>
        <dbReference type="ARBA" id="ARBA00023125"/>
    </source>
</evidence>
<keyword evidence="4 7" id="KW-0238">DNA-binding</keyword>
<dbReference type="PROSITE" id="PS50110">
    <property type="entry name" value="RESPONSE_REGULATORY"/>
    <property type="match status" value="1"/>
</dbReference>
<evidence type="ECO:0000256" key="3">
    <source>
        <dbReference type="ARBA" id="ARBA00023015"/>
    </source>
</evidence>
<feature type="DNA-binding region" description="OmpR/PhoB-type" evidence="7">
    <location>
        <begin position="153"/>
        <end position="252"/>
    </location>
</feature>
<evidence type="ECO:0000256" key="8">
    <source>
        <dbReference type="SAM" id="MobiDB-lite"/>
    </source>
</evidence>
<feature type="domain" description="OmpR/PhoB-type" evidence="10">
    <location>
        <begin position="153"/>
        <end position="252"/>
    </location>
</feature>
<dbReference type="GO" id="GO:0000156">
    <property type="term" value="F:phosphorelay response regulator activity"/>
    <property type="evidence" value="ECO:0007669"/>
    <property type="project" value="TreeGrafter"/>
</dbReference>
<dbReference type="Pfam" id="PF00072">
    <property type="entry name" value="Response_reg"/>
    <property type="match status" value="1"/>
</dbReference>
<protein>
    <recommendedName>
        <fullName evidence="13">Response regulator transcription factor</fullName>
    </recommendedName>
</protein>
<dbReference type="PANTHER" id="PTHR48111:SF1">
    <property type="entry name" value="TWO-COMPONENT RESPONSE REGULATOR ORR33"/>
    <property type="match status" value="1"/>
</dbReference>
<dbReference type="SUPFAM" id="SSF52172">
    <property type="entry name" value="CheY-like"/>
    <property type="match status" value="1"/>
</dbReference>
<dbReference type="GO" id="GO:0032993">
    <property type="term" value="C:protein-DNA complex"/>
    <property type="evidence" value="ECO:0007669"/>
    <property type="project" value="TreeGrafter"/>
</dbReference>
<evidence type="ECO:0008006" key="13">
    <source>
        <dbReference type="Google" id="ProtNLM"/>
    </source>
</evidence>
<organism evidence="11 12">
    <name type="scientific">Dermabacter vaginalis</name>
    <dbReference type="NCBI Taxonomy" id="1630135"/>
    <lineage>
        <taxon>Bacteria</taxon>
        <taxon>Bacillati</taxon>
        <taxon>Actinomycetota</taxon>
        <taxon>Actinomycetes</taxon>
        <taxon>Micrococcales</taxon>
        <taxon>Dermabacteraceae</taxon>
        <taxon>Dermabacter</taxon>
    </lineage>
</organism>
<reference evidence="11 12" key="1">
    <citation type="submission" date="2015-06" db="EMBL/GenBank/DDBJ databases">
        <title>Investigation of pathophysiology for high-risk pregnancy and development of treatment modality based on it.</title>
        <authorList>
            <person name="Kim B.-C."/>
            <person name="Lim S."/>
        </authorList>
    </citation>
    <scope>NUCLEOTIDE SEQUENCE [LARGE SCALE GENOMIC DNA]</scope>
    <source>
        <strain evidence="11 12">AD1-86</strain>
    </source>
</reference>
<dbReference type="Proteomes" id="UP000092596">
    <property type="component" value="Chromosome"/>
</dbReference>
<dbReference type="Gene3D" id="3.40.50.2300">
    <property type="match status" value="1"/>
</dbReference>
<dbReference type="RefSeq" id="WP_065247394.1">
    <property type="nucleotide sequence ID" value="NZ_CP012117.1"/>
</dbReference>
<evidence type="ECO:0000256" key="1">
    <source>
        <dbReference type="ARBA" id="ARBA00022553"/>
    </source>
</evidence>
<dbReference type="InterPro" id="IPR011006">
    <property type="entry name" value="CheY-like_superfamily"/>
</dbReference>
<proteinExistence type="predicted"/>
<dbReference type="KEGG" id="dva:DAD186_05440"/>
<evidence type="ECO:0000256" key="5">
    <source>
        <dbReference type="ARBA" id="ARBA00023163"/>
    </source>
</evidence>
<keyword evidence="5" id="KW-0804">Transcription</keyword>
<feature type="compositionally biased region" description="Polar residues" evidence="8">
    <location>
        <begin position="1"/>
        <end position="16"/>
    </location>
</feature>
<dbReference type="STRING" id="1630135.DAD186_05440"/>
<dbReference type="InterPro" id="IPR001867">
    <property type="entry name" value="OmpR/PhoB-type_DNA-bd"/>
</dbReference>
<keyword evidence="2" id="KW-0902">Two-component regulatory system</keyword>
<dbReference type="PANTHER" id="PTHR48111">
    <property type="entry name" value="REGULATOR OF RPOS"/>
    <property type="match status" value="1"/>
</dbReference>
<dbReference type="FunFam" id="3.40.50.2300:FF:000001">
    <property type="entry name" value="DNA-binding response regulator PhoB"/>
    <property type="match status" value="1"/>
</dbReference>
<dbReference type="GO" id="GO:0000976">
    <property type="term" value="F:transcription cis-regulatory region binding"/>
    <property type="evidence" value="ECO:0007669"/>
    <property type="project" value="TreeGrafter"/>
</dbReference>
<dbReference type="SMART" id="SM00448">
    <property type="entry name" value="REC"/>
    <property type="match status" value="1"/>
</dbReference>
<dbReference type="GO" id="GO:0005829">
    <property type="term" value="C:cytosol"/>
    <property type="evidence" value="ECO:0007669"/>
    <property type="project" value="TreeGrafter"/>
</dbReference>
<dbReference type="SMART" id="SM00862">
    <property type="entry name" value="Trans_reg_C"/>
    <property type="match status" value="1"/>
</dbReference>
<keyword evidence="1 6" id="KW-0597">Phosphoprotein</keyword>
<dbReference type="InterPro" id="IPR039420">
    <property type="entry name" value="WalR-like"/>
</dbReference>
<keyword evidence="3" id="KW-0805">Transcription regulation</keyword>
<dbReference type="AlphaFoldDB" id="A0A1B0ZGJ7"/>
<feature type="modified residue" description="4-aspartylphosphate" evidence="6">
    <location>
        <position position="75"/>
    </location>
</feature>
<gene>
    <name evidence="11" type="ORF">DAD186_05440</name>
</gene>
<dbReference type="PATRIC" id="fig|1630135.4.peg.543"/>
<dbReference type="Pfam" id="PF00486">
    <property type="entry name" value="Trans_reg_C"/>
    <property type="match status" value="1"/>
</dbReference>
<name>A0A1B0ZGJ7_9MICO</name>
<accession>A0A1B0ZGJ7</accession>
<sequence length="257" mass="28517">MTGSHTPSFASGSAGSSEPADPARQRILLVDDDETIREHLGGVLSRSGLDVRMAANGAEALERLDEEEPDLVILDVMMPVMDGREALRRIRERHEWLPVILLTQVGESFERASALDEGADDYLNKPFDPHELLARIRAVLRRSSRGSAPLSTSSTLTSGELRIDRTARRIFVGGKEDQLTPRAFALLEYLMAHPGEVFTRERLLQTVWGFDAIVTTRAVDHRIAEIRRVIGAADGSPTYIETVPSLGYRFAQKVERS</sequence>
<feature type="domain" description="Response regulatory" evidence="9">
    <location>
        <begin position="26"/>
        <end position="140"/>
    </location>
</feature>
<evidence type="ECO:0000256" key="6">
    <source>
        <dbReference type="PROSITE-ProRule" id="PRU00169"/>
    </source>
</evidence>